<gene>
    <name evidence="7" type="ORF">IV64_GL001861</name>
</gene>
<dbReference type="PANTHER" id="PTHR10353">
    <property type="entry name" value="GLYCOSYL HYDROLASE"/>
    <property type="match status" value="1"/>
</dbReference>
<accession>A0A0R2MJZ4</accession>
<dbReference type="InterPro" id="IPR017853">
    <property type="entry name" value="GH"/>
</dbReference>
<keyword evidence="8" id="KW-1185">Reference proteome</keyword>
<dbReference type="GO" id="GO:0005829">
    <property type="term" value="C:cytosol"/>
    <property type="evidence" value="ECO:0007669"/>
    <property type="project" value="TreeGrafter"/>
</dbReference>
<dbReference type="NCBIfam" id="NF007158">
    <property type="entry name" value="PRK09593.1"/>
    <property type="match status" value="1"/>
</dbReference>
<dbReference type="SUPFAM" id="SSF51445">
    <property type="entry name" value="(Trans)glycosidases"/>
    <property type="match status" value="1"/>
</dbReference>
<dbReference type="PROSITE" id="PS00653">
    <property type="entry name" value="GLYCOSYL_HYDROL_F1_2"/>
    <property type="match status" value="1"/>
</dbReference>
<dbReference type="AlphaFoldDB" id="A0A0R2MJZ4"/>
<evidence type="ECO:0000256" key="5">
    <source>
        <dbReference type="RuleBase" id="RU003690"/>
    </source>
</evidence>
<comment type="caution">
    <text evidence="7">The sequence shown here is derived from an EMBL/GenBank/DDBJ whole genome shotgun (WGS) entry which is preliminary data.</text>
</comment>
<proteinExistence type="inferred from homology"/>
<dbReference type="Gene3D" id="3.20.20.80">
    <property type="entry name" value="Glycosidases"/>
    <property type="match status" value="1"/>
</dbReference>
<keyword evidence="2 6" id="KW-0378">Hydrolase</keyword>
<evidence type="ECO:0000313" key="8">
    <source>
        <dbReference type="Proteomes" id="UP000051783"/>
    </source>
</evidence>
<evidence type="ECO:0000256" key="6">
    <source>
        <dbReference type="RuleBase" id="RU004468"/>
    </source>
</evidence>
<sequence>MSKFPEGFLWGGATAANQLEGGYEEGGRGLSIADALPGGKDRFKIVSQPDFDWTIDENKYTYPNHEGIDFYHHYKEDIALFAEMGFKCYRFSIAWSRIFPNGDEPRPNEAGLKFYDDVINECLDHHIEPVITISHYELPLNLAKRYGGWKNHYLIEFYENFARTVLTRYADRVKYWMTFNEINSAAHFPVMGQGLVPSTGANDKKNVFQAWHNQFVASAEAVKIAHELRPDIQVGCMILYATSYSYDANPVNQLANLHHNQDLNFFCADVQVRGAYPAYTKRLLAEYGLKFEDLETTDGDLALLKQYPVDYIGFSYYMSTAVETTGKNTETVAGNLMGGVKNPFLKASDWGWQIDPTGLRIALDQLYDRYQKPLFVVENGLGAIDKPDKNHYVEDDYRIDYLKQHVQALAGAIDDGVDVMGYTPWGCIDLVSASTGEMSKRYGFIYVDLDDQGKGTMKRYPKKSFYWYQDVIKNNGLEKPKKPVKKELDLSKLDLS</sequence>
<dbReference type="FunFam" id="3.20.20.80:FF:000004">
    <property type="entry name" value="Beta-glucosidase 6-phospho-beta-glucosidase"/>
    <property type="match status" value="1"/>
</dbReference>
<comment type="similarity">
    <text evidence="1 5">Belongs to the glycosyl hydrolase 1 family.</text>
</comment>
<dbReference type="RefSeq" id="WP_057705638.1">
    <property type="nucleotide sequence ID" value="NZ_JQCL01000029.1"/>
</dbReference>
<evidence type="ECO:0000256" key="3">
    <source>
        <dbReference type="ARBA" id="ARBA00023295"/>
    </source>
</evidence>
<dbReference type="Pfam" id="PF00232">
    <property type="entry name" value="Glyco_hydro_1"/>
    <property type="match status" value="1"/>
</dbReference>
<evidence type="ECO:0000256" key="2">
    <source>
        <dbReference type="ARBA" id="ARBA00022801"/>
    </source>
</evidence>
<dbReference type="InterPro" id="IPR018120">
    <property type="entry name" value="Glyco_hydro_1_AS"/>
</dbReference>
<dbReference type="OrthoDB" id="1688691at2"/>
<name>A0A0R2MJZ4_9LACO</name>
<dbReference type="GO" id="GO:0008422">
    <property type="term" value="F:beta-glucosidase activity"/>
    <property type="evidence" value="ECO:0007669"/>
    <property type="project" value="TreeGrafter"/>
</dbReference>
<keyword evidence="3 6" id="KW-0326">Glycosidase</keyword>
<evidence type="ECO:0000256" key="4">
    <source>
        <dbReference type="PROSITE-ProRule" id="PRU10055"/>
    </source>
</evidence>
<dbReference type="PRINTS" id="PR00131">
    <property type="entry name" value="GLHYDRLASE1"/>
</dbReference>
<feature type="active site" description="Nucleophile" evidence="4">
    <location>
        <position position="378"/>
    </location>
</feature>
<dbReference type="GO" id="GO:0016052">
    <property type="term" value="P:carbohydrate catabolic process"/>
    <property type="evidence" value="ECO:0007669"/>
    <property type="project" value="TreeGrafter"/>
</dbReference>
<evidence type="ECO:0000313" key="7">
    <source>
        <dbReference type="EMBL" id="KRO14025.1"/>
    </source>
</evidence>
<reference evidence="7 8" key="1">
    <citation type="journal article" date="2015" name="Genome Announc.">
        <title>Expanding the biotechnology potential of lactobacilli through comparative genomics of 213 strains and associated genera.</title>
        <authorList>
            <person name="Sun Z."/>
            <person name="Harris H.M."/>
            <person name="McCann A."/>
            <person name="Guo C."/>
            <person name="Argimon S."/>
            <person name="Zhang W."/>
            <person name="Yang X."/>
            <person name="Jeffery I.B."/>
            <person name="Cooney J.C."/>
            <person name="Kagawa T.F."/>
            <person name="Liu W."/>
            <person name="Song Y."/>
            <person name="Salvetti E."/>
            <person name="Wrobel A."/>
            <person name="Rasinkangas P."/>
            <person name="Parkhill J."/>
            <person name="Rea M.C."/>
            <person name="O'Sullivan O."/>
            <person name="Ritari J."/>
            <person name="Douillard F.P."/>
            <person name="Paul Ross R."/>
            <person name="Yang R."/>
            <person name="Briner A.E."/>
            <person name="Felis G.E."/>
            <person name="de Vos W.M."/>
            <person name="Barrangou R."/>
            <person name="Klaenhammer T.R."/>
            <person name="Caufield P.W."/>
            <person name="Cui Y."/>
            <person name="Zhang H."/>
            <person name="O'Toole P.W."/>
        </authorList>
    </citation>
    <scope>NUCLEOTIDE SEQUENCE [LARGE SCALE GENOMIC DNA]</scope>
    <source>
        <strain evidence="7 8">LMG 26013</strain>
    </source>
</reference>
<dbReference type="InterPro" id="IPR033132">
    <property type="entry name" value="GH_1_N_CS"/>
</dbReference>
<dbReference type="EMBL" id="JQCL01000029">
    <property type="protein sequence ID" value="KRO14025.1"/>
    <property type="molecule type" value="Genomic_DNA"/>
</dbReference>
<organism evidence="7 8">
    <name type="scientific">Lactiplantibacillus xiangfangensis</name>
    <dbReference type="NCBI Taxonomy" id="942150"/>
    <lineage>
        <taxon>Bacteria</taxon>
        <taxon>Bacillati</taxon>
        <taxon>Bacillota</taxon>
        <taxon>Bacilli</taxon>
        <taxon>Lactobacillales</taxon>
        <taxon>Lactobacillaceae</taxon>
        <taxon>Lactiplantibacillus</taxon>
    </lineage>
</organism>
<dbReference type="PANTHER" id="PTHR10353:SF122">
    <property type="entry name" value="6-PHOSPHO-BETA-GLUCOSIDASE ASCB-RELATED"/>
    <property type="match status" value="1"/>
</dbReference>
<dbReference type="InterPro" id="IPR001360">
    <property type="entry name" value="Glyco_hydro_1"/>
</dbReference>
<dbReference type="PATRIC" id="fig|942150.3.peg.1936"/>
<protein>
    <submittedName>
        <fullName evidence="7">6-phospho-beta-glucosidase</fullName>
    </submittedName>
</protein>
<dbReference type="STRING" id="942150.IV64_GL001861"/>
<dbReference type="Proteomes" id="UP000051783">
    <property type="component" value="Unassembled WGS sequence"/>
</dbReference>
<evidence type="ECO:0000256" key="1">
    <source>
        <dbReference type="ARBA" id="ARBA00010838"/>
    </source>
</evidence>
<dbReference type="PROSITE" id="PS00572">
    <property type="entry name" value="GLYCOSYL_HYDROL_F1_1"/>
    <property type="match status" value="1"/>
</dbReference>